<accession>A0A1U8A954</accession>
<comment type="similarity">
    <text evidence="2">Belongs to the GLUTAMINE DUMPER 1 (TC 9.B.60) family.</text>
</comment>
<dbReference type="OMA" id="DYNPTWL"/>
<proteinExistence type="inferred from homology"/>
<evidence type="ECO:0000256" key="8">
    <source>
        <dbReference type="SAM" id="MobiDB-lite"/>
    </source>
</evidence>
<dbReference type="PANTHER" id="PTHR33228">
    <property type="entry name" value="PROTEIN GLUTAMINE DUMPER 4-RELATED"/>
    <property type="match status" value="1"/>
</dbReference>
<evidence type="ECO:0000313" key="10">
    <source>
        <dbReference type="Proteomes" id="UP000189703"/>
    </source>
</evidence>
<dbReference type="InterPro" id="IPR040359">
    <property type="entry name" value="GDU"/>
</dbReference>
<keyword evidence="7 9" id="KW-0472">Membrane</keyword>
<dbReference type="GO" id="GO:0080143">
    <property type="term" value="P:regulation of amino acid export"/>
    <property type="evidence" value="ECO:0007669"/>
    <property type="project" value="InterPro"/>
</dbReference>
<dbReference type="RefSeq" id="XP_010261666.1">
    <property type="nucleotide sequence ID" value="XM_010263364.2"/>
</dbReference>
<keyword evidence="5" id="KW-0029">Amino-acid transport</keyword>
<feature type="transmembrane region" description="Helical" evidence="9">
    <location>
        <begin position="27"/>
        <end position="48"/>
    </location>
</feature>
<evidence type="ECO:0000256" key="3">
    <source>
        <dbReference type="ARBA" id="ARBA00022448"/>
    </source>
</evidence>
<dbReference type="eggNOG" id="ENOG502S94S">
    <property type="taxonomic scope" value="Eukaryota"/>
</dbReference>
<dbReference type="Proteomes" id="UP000189703">
    <property type="component" value="Unplaced"/>
</dbReference>
<dbReference type="OrthoDB" id="770444at2759"/>
<evidence type="ECO:0000256" key="2">
    <source>
        <dbReference type="ARBA" id="ARBA00009977"/>
    </source>
</evidence>
<evidence type="ECO:0000256" key="4">
    <source>
        <dbReference type="ARBA" id="ARBA00022692"/>
    </source>
</evidence>
<dbReference type="PANTHER" id="PTHR33228:SF49">
    <property type="entry name" value="PROTEIN GLUTAMINE DUMPER 5"/>
    <property type="match status" value="1"/>
</dbReference>
<reference evidence="11" key="1">
    <citation type="submission" date="2025-08" db="UniProtKB">
        <authorList>
            <consortium name="RefSeq"/>
        </authorList>
    </citation>
    <scope>IDENTIFICATION</scope>
</reference>
<keyword evidence="3" id="KW-0813">Transport</keyword>
<evidence type="ECO:0000256" key="6">
    <source>
        <dbReference type="ARBA" id="ARBA00022989"/>
    </source>
</evidence>
<evidence type="ECO:0000256" key="5">
    <source>
        <dbReference type="ARBA" id="ARBA00022970"/>
    </source>
</evidence>
<evidence type="ECO:0000256" key="1">
    <source>
        <dbReference type="ARBA" id="ARBA00004167"/>
    </source>
</evidence>
<dbReference type="GeneID" id="104600441"/>
<dbReference type="AlphaFoldDB" id="A0A1U8A954"/>
<dbReference type="GO" id="GO:0016020">
    <property type="term" value="C:membrane"/>
    <property type="evidence" value="ECO:0007669"/>
    <property type="project" value="UniProtKB-SubCell"/>
</dbReference>
<evidence type="ECO:0000256" key="7">
    <source>
        <dbReference type="ARBA" id="ARBA00023136"/>
    </source>
</evidence>
<gene>
    <name evidence="11" type="primary">LOC104600441</name>
</gene>
<evidence type="ECO:0000313" key="11">
    <source>
        <dbReference type="RefSeq" id="XP_010261666.1"/>
    </source>
</evidence>
<organism evidence="10 11">
    <name type="scientific">Nelumbo nucifera</name>
    <name type="common">Sacred lotus</name>
    <dbReference type="NCBI Taxonomy" id="4432"/>
    <lineage>
        <taxon>Eukaryota</taxon>
        <taxon>Viridiplantae</taxon>
        <taxon>Streptophyta</taxon>
        <taxon>Embryophyta</taxon>
        <taxon>Tracheophyta</taxon>
        <taxon>Spermatophyta</taxon>
        <taxon>Magnoliopsida</taxon>
        <taxon>Proteales</taxon>
        <taxon>Nelumbonaceae</taxon>
        <taxon>Nelumbo</taxon>
    </lineage>
</organism>
<keyword evidence="6 9" id="KW-1133">Transmembrane helix</keyword>
<keyword evidence="10" id="KW-1185">Reference proteome</keyword>
<name>A0A1U8A954_NELNU</name>
<dbReference type="GO" id="GO:0006865">
    <property type="term" value="P:amino acid transport"/>
    <property type="evidence" value="ECO:0007669"/>
    <property type="project" value="UniProtKB-KW"/>
</dbReference>
<sequence>MRPVSATTHAPATVATGFRRWNSPMPYLFAGIAAMLGLIALALLVLVCTHRKSSDNSSQQTEEKPANPISSPPDTEPKVVVVMPGEYKPTFIAKPVCSTNASEQV</sequence>
<dbReference type="KEGG" id="nnu:104600441"/>
<evidence type="ECO:0000256" key="9">
    <source>
        <dbReference type="SAM" id="Phobius"/>
    </source>
</evidence>
<keyword evidence="4 9" id="KW-0812">Transmembrane</keyword>
<feature type="region of interest" description="Disordered" evidence="8">
    <location>
        <begin position="53"/>
        <end position="78"/>
    </location>
</feature>
<protein>
    <submittedName>
        <fullName evidence="11">Protein GLUTAMINE DUMPER 6-like</fullName>
    </submittedName>
</protein>
<comment type="subcellular location">
    <subcellularLocation>
        <location evidence="1">Membrane</location>
        <topology evidence="1">Single-pass membrane protein</topology>
    </subcellularLocation>
</comment>